<dbReference type="FunFam" id="3.30.300.30:FF:000008">
    <property type="entry name" value="2,3-dihydroxybenzoate-AMP ligase"/>
    <property type="match status" value="1"/>
</dbReference>
<evidence type="ECO:0000259" key="3">
    <source>
        <dbReference type="Pfam" id="PF00501"/>
    </source>
</evidence>
<dbReference type="Gene3D" id="3.30.300.30">
    <property type="match status" value="1"/>
</dbReference>
<dbReference type="Pfam" id="PF00501">
    <property type="entry name" value="AMP-binding"/>
    <property type="match status" value="1"/>
</dbReference>
<dbReference type="InterPro" id="IPR042099">
    <property type="entry name" value="ANL_N_sf"/>
</dbReference>
<dbReference type="RefSeq" id="WP_160953239.1">
    <property type="nucleotide sequence ID" value="NZ_WWEQ01000025.1"/>
</dbReference>
<dbReference type="Pfam" id="PF13193">
    <property type="entry name" value="AMP-binding_C"/>
    <property type="match status" value="1"/>
</dbReference>
<dbReference type="PANTHER" id="PTHR43201:SF5">
    <property type="entry name" value="MEDIUM-CHAIN ACYL-COA LIGASE ACSF2, MITOCHONDRIAL"/>
    <property type="match status" value="1"/>
</dbReference>
<dbReference type="Proteomes" id="UP000469215">
    <property type="component" value="Unassembled WGS sequence"/>
</dbReference>
<organism evidence="5 6">
    <name type="scientific">Brevibacterium rongguiense</name>
    <dbReference type="NCBI Taxonomy" id="2695267"/>
    <lineage>
        <taxon>Bacteria</taxon>
        <taxon>Bacillati</taxon>
        <taxon>Actinomycetota</taxon>
        <taxon>Actinomycetes</taxon>
        <taxon>Micrococcales</taxon>
        <taxon>Brevibacteriaceae</taxon>
        <taxon>Brevibacterium</taxon>
    </lineage>
</organism>
<reference evidence="5 6" key="1">
    <citation type="submission" date="2020-01" db="EMBL/GenBank/DDBJ databases">
        <authorList>
            <person name="Deng T."/>
        </authorList>
    </citation>
    <scope>NUCLEOTIDE SEQUENCE [LARGE SCALE GENOMIC DNA]</scope>
    <source>
        <strain evidence="5 6">5221</strain>
    </source>
</reference>
<keyword evidence="6" id="KW-1185">Reference proteome</keyword>
<protein>
    <submittedName>
        <fullName evidence="5">Long-chain-fatty-acid--CoA ligase</fullName>
    </submittedName>
</protein>
<dbReference type="AlphaFoldDB" id="A0A6N9H6W6"/>
<dbReference type="NCBIfam" id="NF004837">
    <property type="entry name" value="PRK06187.1"/>
    <property type="match status" value="1"/>
</dbReference>
<comment type="similarity">
    <text evidence="1">Belongs to the ATP-dependent AMP-binding enzyme family.</text>
</comment>
<dbReference type="InterPro" id="IPR020845">
    <property type="entry name" value="AMP-binding_CS"/>
</dbReference>
<dbReference type="InterPro" id="IPR000873">
    <property type="entry name" value="AMP-dep_synth/lig_dom"/>
</dbReference>
<evidence type="ECO:0000313" key="6">
    <source>
        <dbReference type="Proteomes" id="UP000469215"/>
    </source>
</evidence>
<dbReference type="InterPro" id="IPR025110">
    <property type="entry name" value="AMP-bd_C"/>
</dbReference>
<keyword evidence="2 5" id="KW-0436">Ligase</keyword>
<proteinExistence type="inferred from homology"/>
<dbReference type="PROSITE" id="PS00455">
    <property type="entry name" value="AMP_BINDING"/>
    <property type="match status" value="1"/>
</dbReference>
<dbReference type="InterPro" id="IPR045851">
    <property type="entry name" value="AMP-bd_C_sf"/>
</dbReference>
<gene>
    <name evidence="5" type="ORF">GSY69_07450</name>
</gene>
<dbReference type="Gene3D" id="3.40.50.12780">
    <property type="entry name" value="N-terminal domain of ligase-like"/>
    <property type="match status" value="1"/>
</dbReference>
<evidence type="ECO:0000256" key="2">
    <source>
        <dbReference type="ARBA" id="ARBA00022598"/>
    </source>
</evidence>
<dbReference type="GO" id="GO:0031956">
    <property type="term" value="F:medium-chain fatty acid-CoA ligase activity"/>
    <property type="evidence" value="ECO:0007669"/>
    <property type="project" value="TreeGrafter"/>
</dbReference>
<dbReference type="PANTHER" id="PTHR43201">
    <property type="entry name" value="ACYL-COA SYNTHETASE"/>
    <property type="match status" value="1"/>
</dbReference>
<dbReference type="SUPFAM" id="SSF56801">
    <property type="entry name" value="Acetyl-CoA synthetase-like"/>
    <property type="match status" value="1"/>
</dbReference>
<feature type="domain" description="AMP-binding enzyme C-terminal" evidence="4">
    <location>
        <begin position="453"/>
        <end position="528"/>
    </location>
</feature>
<evidence type="ECO:0000313" key="5">
    <source>
        <dbReference type="EMBL" id="MYM19808.1"/>
    </source>
</evidence>
<evidence type="ECO:0000259" key="4">
    <source>
        <dbReference type="Pfam" id="PF13193"/>
    </source>
</evidence>
<dbReference type="EMBL" id="WWEQ01000025">
    <property type="protein sequence ID" value="MYM19808.1"/>
    <property type="molecule type" value="Genomic_DNA"/>
</dbReference>
<feature type="domain" description="AMP-dependent synthetase/ligase" evidence="3">
    <location>
        <begin position="38"/>
        <end position="403"/>
    </location>
</feature>
<accession>A0A6N9H6W6</accession>
<dbReference type="GO" id="GO:0006631">
    <property type="term" value="P:fatty acid metabolic process"/>
    <property type="evidence" value="ECO:0007669"/>
    <property type="project" value="TreeGrafter"/>
</dbReference>
<sequence>MVASPAPTHDPAEAGLAADGTIPAALRRGHWMNLLRLHAAVEPDGVAVRFEGADTTWSGLAAAMEAGAAALSRRGVGPGDRVLLLGLNRPEYVEALLAIHALGAIAVPINVRLAPPEIAYIVDDADADLLLADAVFAPAVDAVRGLTGRLREVVWLDAAPEAAAGGGEDAAWPALVAQGTEGFAAPDVAEDATALIMYTSGTTGRPKGAMLDHLNMLAQVRTSQLTSEPPSADDVMYLSAPLFHIAGTANLIAAIVNRVRVVLHPLGTFDPVAVVEAYEREGATTAFNVPQQWQAICAVPGVRERRLRLRTISWGAAPASPTLLRLMAETFPQALIVAAFGQTEMSPVTCVLRGEEALERIGSVGRPVPWIAARVVDPAMEDVAPGEVGEIVYRGPTLMRGYWRRPDATAEAFAGGWFHSGDLVRQDADGYVWVVDRVKDMIISGGENIYCTEVENELFAHPAVLEAAVWGRPDERWGEVPAAGVVLREGHSLGIEELRAWLEGRLAHFKIPRELHIVDALPRNASGKVRKVELRGLTER</sequence>
<name>A0A6N9H6W6_9MICO</name>
<evidence type="ECO:0000256" key="1">
    <source>
        <dbReference type="ARBA" id="ARBA00006432"/>
    </source>
</evidence>
<comment type="caution">
    <text evidence="5">The sequence shown here is derived from an EMBL/GenBank/DDBJ whole genome shotgun (WGS) entry which is preliminary data.</text>
</comment>